<dbReference type="SUPFAM" id="SSF55874">
    <property type="entry name" value="ATPase domain of HSP90 chaperone/DNA topoisomerase II/histidine kinase"/>
    <property type="match status" value="1"/>
</dbReference>
<dbReference type="Pfam" id="PF01627">
    <property type="entry name" value="Hpt"/>
    <property type="match status" value="1"/>
</dbReference>
<reference evidence="24 25" key="1">
    <citation type="submission" date="2022-01" db="EMBL/GenBank/DDBJ databases">
        <title>Desulfofustis limnae sp. nov., a novel mesophilic sulfate-reducing bacterium isolated from marsh soil.</title>
        <authorList>
            <person name="Watanabe M."/>
            <person name="Takahashi A."/>
            <person name="Kojima H."/>
            <person name="Fukui M."/>
        </authorList>
    </citation>
    <scope>NUCLEOTIDE SEQUENCE [LARGE SCALE GENOMIC DNA]</scope>
    <source>
        <strain evidence="24 25">PPLL</strain>
    </source>
</reference>
<dbReference type="InterPro" id="IPR036641">
    <property type="entry name" value="HPT_dom_sf"/>
</dbReference>
<comment type="catalytic activity">
    <reaction evidence="1">
        <text>ATP + protein L-histidine = ADP + protein N-phospho-L-histidine.</text>
        <dbReference type="EC" id="2.7.13.3"/>
    </reaction>
</comment>
<evidence type="ECO:0000313" key="24">
    <source>
        <dbReference type="EMBL" id="BDD88094.1"/>
    </source>
</evidence>
<keyword evidence="7 17" id="KW-0812">Transmembrane</keyword>
<dbReference type="Pfam" id="PF00512">
    <property type="entry name" value="HisKA"/>
    <property type="match status" value="1"/>
</dbReference>
<evidence type="ECO:0000259" key="20">
    <source>
        <dbReference type="PROSITE" id="PS50112"/>
    </source>
</evidence>
<keyword evidence="5 15" id="KW-0597">Phosphoprotein</keyword>
<feature type="coiled-coil region" evidence="16">
    <location>
        <begin position="510"/>
        <end position="540"/>
    </location>
</feature>
<accession>A0ABN6M9U4</accession>
<dbReference type="PROSITE" id="PS50110">
    <property type="entry name" value="RESPONSE_REGULATORY"/>
    <property type="match status" value="2"/>
</dbReference>
<organism evidence="24 25">
    <name type="scientific">Desulfofustis limnaeus</name>
    <dbReference type="NCBI Taxonomy" id="2740163"/>
    <lineage>
        <taxon>Bacteria</taxon>
        <taxon>Pseudomonadati</taxon>
        <taxon>Thermodesulfobacteriota</taxon>
        <taxon>Desulfobulbia</taxon>
        <taxon>Desulfobulbales</taxon>
        <taxon>Desulfocapsaceae</taxon>
        <taxon>Desulfofustis</taxon>
    </lineage>
</organism>
<feature type="transmembrane region" description="Helical" evidence="17">
    <location>
        <begin position="313"/>
        <end position="337"/>
    </location>
</feature>
<dbReference type="InterPro" id="IPR004358">
    <property type="entry name" value="Sig_transdc_His_kin-like_C"/>
</dbReference>
<dbReference type="PANTHER" id="PTHR45339">
    <property type="entry name" value="HYBRID SIGNAL TRANSDUCTION HISTIDINE KINASE J"/>
    <property type="match status" value="1"/>
</dbReference>
<dbReference type="Gene3D" id="6.10.340.10">
    <property type="match status" value="1"/>
</dbReference>
<feature type="domain" description="HPt" evidence="23">
    <location>
        <begin position="1095"/>
        <end position="1190"/>
    </location>
</feature>
<evidence type="ECO:0000256" key="16">
    <source>
        <dbReference type="SAM" id="Coils"/>
    </source>
</evidence>
<dbReference type="CDD" id="cd17546">
    <property type="entry name" value="REC_hyHK_CKI1_RcsC-like"/>
    <property type="match status" value="1"/>
</dbReference>
<keyword evidence="25" id="KW-1185">Reference proteome</keyword>
<proteinExistence type="predicted"/>
<keyword evidence="8" id="KW-0547">Nucleotide-binding</keyword>
<feature type="domain" description="Histidine kinase" evidence="18">
    <location>
        <begin position="540"/>
        <end position="761"/>
    </location>
</feature>
<dbReference type="Gene3D" id="3.30.450.20">
    <property type="entry name" value="PAS domain"/>
    <property type="match status" value="1"/>
</dbReference>
<dbReference type="SMART" id="SM00086">
    <property type="entry name" value="PAC"/>
    <property type="match status" value="1"/>
</dbReference>
<dbReference type="SUPFAM" id="SSF55785">
    <property type="entry name" value="PYP-like sensor domain (PAS domain)"/>
    <property type="match status" value="1"/>
</dbReference>
<keyword evidence="11 17" id="KW-1133">Transmembrane helix</keyword>
<dbReference type="PANTHER" id="PTHR45339:SF1">
    <property type="entry name" value="HYBRID SIGNAL TRANSDUCTION HISTIDINE KINASE J"/>
    <property type="match status" value="1"/>
</dbReference>
<evidence type="ECO:0000259" key="21">
    <source>
        <dbReference type="PROSITE" id="PS50113"/>
    </source>
</evidence>
<dbReference type="NCBIfam" id="TIGR00229">
    <property type="entry name" value="sensory_box"/>
    <property type="match status" value="1"/>
</dbReference>
<evidence type="ECO:0000313" key="25">
    <source>
        <dbReference type="Proteomes" id="UP000830055"/>
    </source>
</evidence>
<dbReference type="Gene3D" id="1.20.120.160">
    <property type="entry name" value="HPT domain"/>
    <property type="match status" value="1"/>
</dbReference>
<dbReference type="SUPFAM" id="SSF47384">
    <property type="entry name" value="Homodimeric domain of signal transducing histidine kinase"/>
    <property type="match status" value="1"/>
</dbReference>
<keyword evidence="6" id="KW-0808">Transferase</keyword>
<dbReference type="SMART" id="SM00073">
    <property type="entry name" value="HPT"/>
    <property type="match status" value="1"/>
</dbReference>
<dbReference type="Pfam" id="PF13426">
    <property type="entry name" value="PAS_9"/>
    <property type="match status" value="1"/>
</dbReference>
<dbReference type="InterPro" id="IPR008207">
    <property type="entry name" value="Sig_transdc_His_kin_Hpt_dom"/>
</dbReference>
<feature type="domain" description="HAMP" evidence="22">
    <location>
        <begin position="334"/>
        <end position="386"/>
    </location>
</feature>
<dbReference type="Pfam" id="PF00672">
    <property type="entry name" value="HAMP"/>
    <property type="match status" value="1"/>
</dbReference>
<dbReference type="EMBL" id="AP025516">
    <property type="protein sequence ID" value="BDD88094.1"/>
    <property type="molecule type" value="Genomic_DNA"/>
</dbReference>
<dbReference type="InterPro" id="IPR003660">
    <property type="entry name" value="HAMP_dom"/>
</dbReference>
<dbReference type="Gene3D" id="3.30.565.10">
    <property type="entry name" value="Histidine kinase-like ATPase, C-terminal domain"/>
    <property type="match status" value="1"/>
</dbReference>
<evidence type="ECO:0000256" key="15">
    <source>
        <dbReference type="PROSITE-ProRule" id="PRU00169"/>
    </source>
</evidence>
<dbReference type="InterPro" id="IPR000700">
    <property type="entry name" value="PAS-assoc_C"/>
</dbReference>
<dbReference type="Gene3D" id="1.10.287.130">
    <property type="match status" value="1"/>
</dbReference>
<dbReference type="CDD" id="cd16922">
    <property type="entry name" value="HATPase_EvgS-ArcB-TorS-like"/>
    <property type="match status" value="1"/>
</dbReference>
<dbReference type="InterPro" id="IPR035965">
    <property type="entry name" value="PAS-like_dom_sf"/>
</dbReference>
<keyword evidence="13 17" id="KW-0472">Membrane</keyword>
<comment type="subcellular location">
    <subcellularLocation>
        <location evidence="2">Cell membrane</location>
        <topology evidence="2">Multi-pass membrane protein</topology>
    </subcellularLocation>
</comment>
<evidence type="ECO:0000256" key="4">
    <source>
        <dbReference type="ARBA" id="ARBA00022475"/>
    </source>
</evidence>
<dbReference type="InterPro" id="IPR000014">
    <property type="entry name" value="PAS"/>
</dbReference>
<evidence type="ECO:0000256" key="17">
    <source>
        <dbReference type="SAM" id="Phobius"/>
    </source>
</evidence>
<dbReference type="SUPFAM" id="SSF47226">
    <property type="entry name" value="Histidine-containing phosphotransfer domain, HPT domain"/>
    <property type="match status" value="1"/>
</dbReference>
<protein>
    <recommendedName>
        <fullName evidence="3">histidine kinase</fullName>
        <ecNumber evidence="3">2.7.13.3</ecNumber>
    </recommendedName>
</protein>
<feature type="transmembrane region" description="Helical" evidence="17">
    <location>
        <begin position="12"/>
        <end position="33"/>
    </location>
</feature>
<dbReference type="Pfam" id="PF00072">
    <property type="entry name" value="Response_reg"/>
    <property type="match status" value="2"/>
</dbReference>
<keyword evidence="4" id="KW-1003">Cell membrane</keyword>
<feature type="domain" description="PAC" evidence="21">
    <location>
        <begin position="472"/>
        <end position="522"/>
    </location>
</feature>
<dbReference type="SUPFAM" id="SSF52172">
    <property type="entry name" value="CheY-like"/>
    <property type="match status" value="2"/>
</dbReference>
<evidence type="ECO:0000256" key="14">
    <source>
        <dbReference type="PROSITE-ProRule" id="PRU00110"/>
    </source>
</evidence>
<evidence type="ECO:0000256" key="7">
    <source>
        <dbReference type="ARBA" id="ARBA00022692"/>
    </source>
</evidence>
<dbReference type="Gene3D" id="3.40.50.2300">
    <property type="match status" value="2"/>
</dbReference>
<feature type="domain" description="Response regulatory" evidence="19">
    <location>
        <begin position="927"/>
        <end position="1047"/>
    </location>
</feature>
<feature type="modified residue" description="Phosphohistidine" evidence="14">
    <location>
        <position position="1134"/>
    </location>
</feature>
<evidence type="ECO:0000256" key="1">
    <source>
        <dbReference type="ARBA" id="ARBA00000085"/>
    </source>
</evidence>
<feature type="modified residue" description="4-aspartylphosphate" evidence="15">
    <location>
        <position position="977"/>
    </location>
</feature>
<dbReference type="PROSITE" id="PS50113">
    <property type="entry name" value="PAC"/>
    <property type="match status" value="1"/>
</dbReference>
<dbReference type="CDD" id="cd00088">
    <property type="entry name" value="HPT"/>
    <property type="match status" value="1"/>
</dbReference>
<evidence type="ECO:0000256" key="2">
    <source>
        <dbReference type="ARBA" id="ARBA00004651"/>
    </source>
</evidence>
<evidence type="ECO:0000256" key="10">
    <source>
        <dbReference type="ARBA" id="ARBA00022840"/>
    </source>
</evidence>
<evidence type="ECO:0000259" key="22">
    <source>
        <dbReference type="PROSITE" id="PS50885"/>
    </source>
</evidence>
<dbReference type="Pfam" id="PF02518">
    <property type="entry name" value="HATPase_c"/>
    <property type="match status" value="1"/>
</dbReference>
<evidence type="ECO:0000259" key="23">
    <source>
        <dbReference type="PROSITE" id="PS50894"/>
    </source>
</evidence>
<feature type="domain" description="PAS" evidence="20">
    <location>
        <begin position="401"/>
        <end position="445"/>
    </location>
</feature>
<dbReference type="InterPro" id="IPR003661">
    <property type="entry name" value="HisK_dim/P_dom"/>
</dbReference>
<dbReference type="PRINTS" id="PR00344">
    <property type="entry name" value="BCTRLSENSOR"/>
</dbReference>
<name>A0ABN6M9U4_9BACT</name>
<dbReference type="SMART" id="SM00091">
    <property type="entry name" value="PAS"/>
    <property type="match status" value="1"/>
</dbReference>
<sequence length="1193" mass="132212">MQMNIRFKLIIYTLLLVFLTALATMSGAIYLSYRETKQENRERLIGASINFQRRVGSSITSFLQHYQYFSQQADVALMIATEKNLLENGLSVSDSNLIGELYHFADTSRTHSFGMYYATDGDSDFLRYVYSAESGGVIRVEADRRNILLQPNRQGYYDEQDLELAETFPPRFAGGERISLSAGDDGTTYLHFQLDYQTPVYLPRVEAGRHIGSFIVKNSLHQLAAAFREEIKLGFAVFDENGGLVGGDIDFRDLDRVILEGGEDGVGSMLDRAGRDYHVAVSPLVYGDHHVGYVTVGIPTSETTGKLIRTVTLLGLIAAVILLLFVAFSSVLIGYTLRPIRELINATRLISEGQWDHEVTVRTNDEVGALAAAFNQMLKDLRSKTTSLDRLKQAEEALKEESSRRRIMIEQSRDGIVILDQHGKVFEASQSYADMLGYRMEEVLDLYVWDWEAIVGRDQLLEMIGSVGSEGDRFETRHRRKDGSLYDVEIVTNSVTVKGQKMVFCVCRDISERKQAEENLRRAKEEAEEANRAKSQFLAIMSHEIRTPMNGVLGMADLLLDTELDDIQRHYAKTVRLSAESLLNIINDILDFSKIEAGMIELETIEFNLRSLLDNVLGTVAIRAAEKGLDLIVSAAPELPSAYVGDSGRLRQILLNLVSNAIKFTSSGEVRVEVDLQERHEQVLALRFVVSDTGIGISADKQKTIFESFTQADVSTTRTYGGTGLGLAITRQLVVLMGGDISVQSQPNRGATFLCTIPFLTVSQTEPDVPWLATLRREMILIVDGSVAVARALARQLQFWQAQTTEVEDGPAALQLLRASVAGKEPFTTVIGDVNLVGEGMVPLFETIRAEPELASLKVIALVSLNRLDDIRRCTALGCVAHLIKPIRHGDLLDTLAVLLTGRKYRHPGRDEKDHLESVDHQYRRKRILLAEDNQVNRQVMLGILSKLGVTQIDTVSNGTEAVAAVLRKAYDLIFMDVQMPEMDGMEATRRIRLIEAECGRSRSVVVALTAYALKEDQQACVDAGMDDYLAKPINTDGVLLLLNRWLLPHNTAADQTVASHPAADVGPSVPGAAPPEATVVLFEHGGLLGRLLGDEAMLRDILRLFLQEMPLYLAHLAAAIRSRDIPTIHAQAHKLKGASANVGAQSLQQLLGELEAMCRTSTVPPALLDQFLFNITATYGRTEVEIRSFIGR</sequence>
<dbReference type="Proteomes" id="UP000830055">
    <property type="component" value="Chromosome"/>
</dbReference>
<dbReference type="InterPro" id="IPR036097">
    <property type="entry name" value="HisK_dim/P_sf"/>
</dbReference>
<dbReference type="PROSITE" id="PS50894">
    <property type="entry name" value="HPT"/>
    <property type="match status" value="1"/>
</dbReference>
<evidence type="ECO:0000256" key="6">
    <source>
        <dbReference type="ARBA" id="ARBA00022679"/>
    </source>
</evidence>
<keyword evidence="9" id="KW-0418">Kinase</keyword>
<dbReference type="InterPro" id="IPR001610">
    <property type="entry name" value="PAC"/>
</dbReference>
<dbReference type="CDD" id="cd00130">
    <property type="entry name" value="PAS"/>
    <property type="match status" value="1"/>
</dbReference>
<dbReference type="SMART" id="SM00304">
    <property type="entry name" value="HAMP"/>
    <property type="match status" value="1"/>
</dbReference>
<dbReference type="SMART" id="SM00448">
    <property type="entry name" value="REC"/>
    <property type="match status" value="2"/>
</dbReference>
<dbReference type="SUPFAM" id="SSF158472">
    <property type="entry name" value="HAMP domain-like"/>
    <property type="match status" value="1"/>
</dbReference>
<dbReference type="SMART" id="SM00387">
    <property type="entry name" value="HATPase_c"/>
    <property type="match status" value="1"/>
</dbReference>
<dbReference type="CDD" id="cd00082">
    <property type="entry name" value="HisKA"/>
    <property type="match status" value="1"/>
</dbReference>
<evidence type="ECO:0000256" key="8">
    <source>
        <dbReference type="ARBA" id="ARBA00022741"/>
    </source>
</evidence>
<dbReference type="InterPro" id="IPR005467">
    <property type="entry name" value="His_kinase_dom"/>
</dbReference>
<dbReference type="InterPro" id="IPR011006">
    <property type="entry name" value="CheY-like_superfamily"/>
</dbReference>
<evidence type="ECO:0000256" key="9">
    <source>
        <dbReference type="ARBA" id="ARBA00022777"/>
    </source>
</evidence>
<dbReference type="EC" id="2.7.13.3" evidence="3"/>
<keyword evidence="16" id="KW-0175">Coiled coil</keyword>
<feature type="domain" description="Response regulatory" evidence="19">
    <location>
        <begin position="779"/>
        <end position="900"/>
    </location>
</feature>
<dbReference type="InterPro" id="IPR036890">
    <property type="entry name" value="HATPase_C_sf"/>
</dbReference>
<keyword evidence="10" id="KW-0067">ATP-binding</keyword>
<feature type="modified residue" description="4-aspartylphosphate" evidence="15">
    <location>
        <position position="833"/>
    </location>
</feature>
<evidence type="ECO:0000256" key="13">
    <source>
        <dbReference type="ARBA" id="ARBA00023136"/>
    </source>
</evidence>
<dbReference type="SMART" id="SM00388">
    <property type="entry name" value="HisKA"/>
    <property type="match status" value="1"/>
</dbReference>
<evidence type="ECO:0000256" key="12">
    <source>
        <dbReference type="ARBA" id="ARBA00023012"/>
    </source>
</evidence>
<dbReference type="PROSITE" id="PS50112">
    <property type="entry name" value="PAS"/>
    <property type="match status" value="1"/>
</dbReference>
<dbReference type="PROSITE" id="PS50885">
    <property type="entry name" value="HAMP"/>
    <property type="match status" value="1"/>
</dbReference>
<feature type="coiled-coil region" evidence="16">
    <location>
        <begin position="381"/>
        <end position="411"/>
    </location>
</feature>
<evidence type="ECO:0000259" key="19">
    <source>
        <dbReference type="PROSITE" id="PS50110"/>
    </source>
</evidence>
<dbReference type="InterPro" id="IPR003594">
    <property type="entry name" value="HATPase_dom"/>
</dbReference>
<dbReference type="PROSITE" id="PS50109">
    <property type="entry name" value="HIS_KIN"/>
    <property type="match status" value="1"/>
</dbReference>
<keyword evidence="12" id="KW-0902">Two-component regulatory system</keyword>
<evidence type="ECO:0000256" key="5">
    <source>
        <dbReference type="ARBA" id="ARBA00022553"/>
    </source>
</evidence>
<evidence type="ECO:0000259" key="18">
    <source>
        <dbReference type="PROSITE" id="PS50109"/>
    </source>
</evidence>
<dbReference type="InterPro" id="IPR001789">
    <property type="entry name" value="Sig_transdc_resp-reg_receiver"/>
</dbReference>
<gene>
    <name evidence="24" type="ORF">DPPLL_24590</name>
</gene>
<evidence type="ECO:0000256" key="11">
    <source>
        <dbReference type="ARBA" id="ARBA00022989"/>
    </source>
</evidence>
<dbReference type="CDD" id="cd06225">
    <property type="entry name" value="HAMP"/>
    <property type="match status" value="1"/>
</dbReference>
<evidence type="ECO:0000256" key="3">
    <source>
        <dbReference type="ARBA" id="ARBA00012438"/>
    </source>
</evidence>